<evidence type="ECO:0000313" key="2">
    <source>
        <dbReference type="EMBL" id="TDQ48402.1"/>
    </source>
</evidence>
<dbReference type="Proteomes" id="UP000295375">
    <property type="component" value="Unassembled WGS sequence"/>
</dbReference>
<keyword evidence="3" id="KW-1185">Reference proteome</keyword>
<feature type="transmembrane region" description="Helical" evidence="1">
    <location>
        <begin position="20"/>
        <end position="45"/>
    </location>
</feature>
<dbReference type="OrthoDB" id="9785445at2"/>
<gene>
    <name evidence="2" type="ORF">EV696_107139</name>
</gene>
<dbReference type="EMBL" id="SNYM01000007">
    <property type="protein sequence ID" value="TDQ48402.1"/>
    <property type="molecule type" value="Genomic_DNA"/>
</dbReference>
<evidence type="ECO:0000313" key="3">
    <source>
        <dbReference type="Proteomes" id="UP000295375"/>
    </source>
</evidence>
<keyword evidence="1" id="KW-1133">Transmembrane helix</keyword>
<keyword evidence="1" id="KW-0812">Transmembrane</keyword>
<protein>
    <recommendedName>
        <fullName evidence="4">Cytochrome oxidase Cu insertion factor (SCO1/SenC/PrrC family)</fullName>
    </recommendedName>
</protein>
<dbReference type="RefSeq" id="WP_133590274.1">
    <property type="nucleotide sequence ID" value="NZ_CP037953.1"/>
</dbReference>
<dbReference type="AlphaFoldDB" id="A0A4R6UNL1"/>
<keyword evidence="1" id="KW-0472">Membrane</keyword>
<proteinExistence type="predicted"/>
<evidence type="ECO:0008006" key="4">
    <source>
        <dbReference type="Google" id="ProtNLM"/>
    </source>
</evidence>
<organism evidence="2 3">
    <name type="scientific">Permianibacter aggregans</name>
    <dbReference type="NCBI Taxonomy" id="1510150"/>
    <lineage>
        <taxon>Bacteria</taxon>
        <taxon>Pseudomonadati</taxon>
        <taxon>Pseudomonadota</taxon>
        <taxon>Gammaproteobacteria</taxon>
        <taxon>Pseudomonadales</taxon>
        <taxon>Pseudomonadaceae</taxon>
        <taxon>Permianibacter</taxon>
    </lineage>
</organism>
<reference evidence="2 3" key="1">
    <citation type="submission" date="2019-03" db="EMBL/GenBank/DDBJ databases">
        <title>Genomic Encyclopedia of Type Strains, Phase IV (KMG-IV): sequencing the most valuable type-strain genomes for metagenomic binning, comparative biology and taxonomic classification.</title>
        <authorList>
            <person name="Goeker M."/>
        </authorList>
    </citation>
    <scope>NUCLEOTIDE SEQUENCE [LARGE SCALE GENOMIC DNA]</scope>
    <source>
        <strain evidence="2 3">DSM 103792</strain>
    </source>
</reference>
<comment type="caution">
    <text evidence="2">The sequence shown here is derived from an EMBL/GenBank/DDBJ whole genome shotgun (WGS) entry which is preliminary data.</text>
</comment>
<evidence type="ECO:0000256" key="1">
    <source>
        <dbReference type="SAM" id="Phobius"/>
    </source>
</evidence>
<name>A0A4R6UNL1_9GAMM</name>
<sequence>MNETEQPTRLSRAEIIRNRIKLLAIMAVFALPVLIAYMGFFGGWFQDRHTVNKGELLNPTLTLSQFELVDAVDASAFETGQHWWLLLVQTPGTCDASCERQLITLRQTWIGLGKHQERVHTAVVGGEPGNQPLEQTRVLRAKGSDALPPAFYIVDPLGNIMLRYQLPQSEQDAIDRAKDMRTDFSKLLRYSRIG</sequence>
<accession>A0A4R6UNL1</accession>